<reference evidence="2 3" key="1">
    <citation type="submission" date="2019-02" db="EMBL/GenBank/DDBJ databases">
        <title>Deep-cultivation of Planctomycetes and their phenomic and genomic characterization uncovers novel biology.</title>
        <authorList>
            <person name="Wiegand S."/>
            <person name="Jogler M."/>
            <person name="Boedeker C."/>
            <person name="Pinto D."/>
            <person name="Vollmers J."/>
            <person name="Rivas-Marin E."/>
            <person name="Kohn T."/>
            <person name="Peeters S.H."/>
            <person name="Heuer A."/>
            <person name="Rast P."/>
            <person name="Oberbeckmann S."/>
            <person name="Bunk B."/>
            <person name="Jeske O."/>
            <person name="Meyerdierks A."/>
            <person name="Storesund J.E."/>
            <person name="Kallscheuer N."/>
            <person name="Luecker S."/>
            <person name="Lage O.M."/>
            <person name="Pohl T."/>
            <person name="Merkel B.J."/>
            <person name="Hornburger P."/>
            <person name="Mueller R.-W."/>
            <person name="Bruemmer F."/>
            <person name="Labrenz M."/>
            <person name="Spormann A.M."/>
            <person name="Op den Camp H."/>
            <person name="Overmann J."/>
            <person name="Amann R."/>
            <person name="Jetten M.S.M."/>
            <person name="Mascher T."/>
            <person name="Medema M.H."/>
            <person name="Devos D.P."/>
            <person name="Kaster A.-K."/>
            <person name="Ovreas L."/>
            <person name="Rohde M."/>
            <person name="Galperin M.Y."/>
            <person name="Jogler C."/>
        </authorList>
    </citation>
    <scope>NUCLEOTIDE SEQUENCE [LARGE SCALE GENOMIC DNA]</scope>
    <source>
        <strain evidence="2 3">V22</strain>
    </source>
</reference>
<dbReference type="KEGG" id="chya:V22_34690"/>
<organism evidence="2 3">
    <name type="scientific">Calycomorphotria hydatis</name>
    <dbReference type="NCBI Taxonomy" id="2528027"/>
    <lineage>
        <taxon>Bacteria</taxon>
        <taxon>Pseudomonadati</taxon>
        <taxon>Planctomycetota</taxon>
        <taxon>Planctomycetia</taxon>
        <taxon>Planctomycetales</taxon>
        <taxon>Planctomycetaceae</taxon>
        <taxon>Calycomorphotria</taxon>
    </lineage>
</organism>
<gene>
    <name evidence="2" type="primary">rbn</name>
    <name evidence="2" type="ORF">V22_34690</name>
</gene>
<dbReference type="InterPro" id="IPR036866">
    <property type="entry name" value="RibonucZ/Hydroxyglut_hydro"/>
</dbReference>
<dbReference type="EMBL" id="CP036316">
    <property type="protein sequence ID" value="QDT66204.1"/>
    <property type="molecule type" value="Genomic_DNA"/>
</dbReference>
<dbReference type="InterPro" id="IPR001279">
    <property type="entry name" value="Metallo-B-lactamas"/>
</dbReference>
<dbReference type="SUPFAM" id="SSF56281">
    <property type="entry name" value="Metallo-hydrolase/oxidoreductase"/>
    <property type="match status" value="1"/>
</dbReference>
<feature type="domain" description="Metallo-beta-lactamase" evidence="1">
    <location>
        <begin position="47"/>
        <end position="213"/>
    </location>
</feature>
<keyword evidence="2" id="KW-0378">Hydrolase</keyword>
<keyword evidence="3" id="KW-1185">Reference proteome</keyword>
<dbReference type="PANTHER" id="PTHR46018:SF2">
    <property type="entry name" value="ZINC PHOSPHODIESTERASE ELAC PROTEIN 1"/>
    <property type="match status" value="1"/>
</dbReference>
<name>A0A517TCV6_9PLAN</name>
<dbReference type="GO" id="GO:0042781">
    <property type="term" value="F:3'-tRNA processing endoribonuclease activity"/>
    <property type="evidence" value="ECO:0007669"/>
    <property type="project" value="TreeGrafter"/>
</dbReference>
<proteinExistence type="predicted"/>
<dbReference type="EC" id="3.1.-.-" evidence="2"/>
<dbReference type="RefSeq" id="WP_145265111.1">
    <property type="nucleotide sequence ID" value="NZ_CP036316.1"/>
</dbReference>
<dbReference type="OrthoDB" id="9800940at2"/>
<dbReference type="Proteomes" id="UP000319976">
    <property type="component" value="Chromosome"/>
</dbReference>
<protein>
    <submittedName>
        <fullName evidence="2">Ribonuclease BN</fullName>
        <ecNumber evidence="2">3.1.-.-</ecNumber>
    </submittedName>
</protein>
<accession>A0A517TCV6</accession>
<dbReference type="AlphaFoldDB" id="A0A517TCV6"/>
<dbReference type="Gene3D" id="3.60.15.10">
    <property type="entry name" value="Ribonuclease Z/Hydroxyacylglutathione hydrolase-like"/>
    <property type="match status" value="1"/>
</dbReference>
<evidence type="ECO:0000313" key="3">
    <source>
        <dbReference type="Proteomes" id="UP000319976"/>
    </source>
</evidence>
<evidence type="ECO:0000259" key="1">
    <source>
        <dbReference type="Pfam" id="PF12706"/>
    </source>
</evidence>
<evidence type="ECO:0000313" key="2">
    <source>
        <dbReference type="EMBL" id="QDT66204.1"/>
    </source>
</evidence>
<dbReference type="PANTHER" id="PTHR46018">
    <property type="entry name" value="ZINC PHOSPHODIESTERASE ELAC PROTEIN 1"/>
    <property type="match status" value="1"/>
</dbReference>
<sequence>MKLVFLGTSGFQPTDHRHTSCLLLPEIGVAFDAGTGMYRVKKQLKTEQLQLFLSHAHLDHIVGLTYLLPEILYGQIRPAKVYGEAEKLTAIREHLFSEHIFPVQIPYEWNDLTEPVEIPEDGVVSFRKQPHPGGSFGFRVDWPDRSMAYITDTTADGSEESIEFVRGVDVLIHECDFGDENAELAVQTGHSYVTPVAETAKAADVGRLLLTHFDPFVKDDLKPIDVEVARKIFPETELAEDMMVIEF</sequence>
<dbReference type="Pfam" id="PF12706">
    <property type="entry name" value="Lactamase_B_2"/>
    <property type="match status" value="1"/>
</dbReference>